<sequence>MPGCINDCFEILLKDILKLKCAIYSRVVNGATPSWGAEMDNLQAGRVKWEGLTEYRVSTNKRAYMASPQAPPTPISKLSDMTRDKEMAHST</sequence>
<keyword evidence="3" id="KW-1185">Reference proteome</keyword>
<name>A0ABR0AE19_9CRUS</name>
<dbReference type="EMBL" id="JAOYFB010000037">
    <property type="protein sequence ID" value="KAK4023289.1"/>
    <property type="molecule type" value="Genomic_DNA"/>
</dbReference>
<protein>
    <submittedName>
        <fullName evidence="2">Uncharacterized protein</fullName>
    </submittedName>
</protein>
<gene>
    <name evidence="2" type="ORF">OUZ56_008707</name>
</gene>
<organism evidence="2 3">
    <name type="scientific">Daphnia magna</name>
    <dbReference type="NCBI Taxonomy" id="35525"/>
    <lineage>
        <taxon>Eukaryota</taxon>
        <taxon>Metazoa</taxon>
        <taxon>Ecdysozoa</taxon>
        <taxon>Arthropoda</taxon>
        <taxon>Crustacea</taxon>
        <taxon>Branchiopoda</taxon>
        <taxon>Diplostraca</taxon>
        <taxon>Cladocera</taxon>
        <taxon>Anomopoda</taxon>
        <taxon>Daphniidae</taxon>
        <taxon>Daphnia</taxon>
    </lineage>
</organism>
<evidence type="ECO:0000313" key="3">
    <source>
        <dbReference type="Proteomes" id="UP001234178"/>
    </source>
</evidence>
<proteinExistence type="predicted"/>
<feature type="region of interest" description="Disordered" evidence="1">
    <location>
        <begin position="65"/>
        <end position="91"/>
    </location>
</feature>
<evidence type="ECO:0000256" key="1">
    <source>
        <dbReference type="SAM" id="MobiDB-lite"/>
    </source>
</evidence>
<feature type="compositionally biased region" description="Basic and acidic residues" evidence="1">
    <location>
        <begin position="80"/>
        <end position="91"/>
    </location>
</feature>
<dbReference type="Proteomes" id="UP001234178">
    <property type="component" value="Unassembled WGS sequence"/>
</dbReference>
<evidence type="ECO:0000313" key="2">
    <source>
        <dbReference type="EMBL" id="KAK4023289.1"/>
    </source>
</evidence>
<reference evidence="2 3" key="1">
    <citation type="journal article" date="2023" name="Nucleic Acids Res.">
        <title>The hologenome of Daphnia magna reveals possible DNA methylation and microbiome-mediated evolution of the host genome.</title>
        <authorList>
            <person name="Chaturvedi A."/>
            <person name="Li X."/>
            <person name="Dhandapani V."/>
            <person name="Marshall H."/>
            <person name="Kissane S."/>
            <person name="Cuenca-Cambronero M."/>
            <person name="Asole G."/>
            <person name="Calvet F."/>
            <person name="Ruiz-Romero M."/>
            <person name="Marangio P."/>
            <person name="Guigo R."/>
            <person name="Rago D."/>
            <person name="Mirbahai L."/>
            <person name="Eastwood N."/>
            <person name="Colbourne J.K."/>
            <person name="Zhou J."/>
            <person name="Mallon E."/>
            <person name="Orsini L."/>
        </authorList>
    </citation>
    <scope>NUCLEOTIDE SEQUENCE [LARGE SCALE GENOMIC DNA]</scope>
    <source>
        <strain evidence="2">LRV0_1</strain>
    </source>
</reference>
<comment type="caution">
    <text evidence="2">The sequence shown here is derived from an EMBL/GenBank/DDBJ whole genome shotgun (WGS) entry which is preliminary data.</text>
</comment>
<accession>A0ABR0AE19</accession>